<dbReference type="Gene3D" id="1.10.8.20">
    <property type="entry name" value="N-terminal domain of phosphatidylinositol transfer protein sec14p"/>
    <property type="match status" value="1"/>
</dbReference>
<dbReference type="SUPFAM" id="SSF52087">
    <property type="entry name" value="CRAL/TRIO domain"/>
    <property type="match status" value="1"/>
</dbReference>
<gene>
    <name evidence="2" type="ORF">ILUMI_26761</name>
</gene>
<protein>
    <recommendedName>
        <fullName evidence="1">CRAL-TRIO domain-containing protein</fullName>
    </recommendedName>
</protein>
<dbReference type="SUPFAM" id="SSF46938">
    <property type="entry name" value="CRAL/TRIO N-terminal domain"/>
    <property type="match status" value="1"/>
</dbReference>
<dbReference type="CDD" id="cd00170">
    <property type="entry name" value="SEC14"/>
    <property type="match status" value="1"/>
</dbReference>
<dbReference type="EMBL" id="VTPC01091175">
    <property type="protein sequence ID" value="KAF2879412.1"/>
    <property type="molecule type" value="Genomic_DNA"/>
</dbReference>
<dbReference type="GO" id="GO:1902936">
    <property type="term" value="F:phosphatidylinositol bisphosphate binding"/>
    <property type="evidence" value="ECO:0007669"/>
    <property type="project" value="TreeGrafter"/>
</dbReference>
<accession>A0A8K0C7U6</accession>
<dbReference type="Gene3D" id="1.20.5.1200">
    <property type="entry name" value="Alpha-tocopherol transfer"/>
    <property type="match status" value="1"/>
</dbReference>
<feature type="domain" description="CRAL-TRIO" evidence="1">
    <location>
        <begin position="92"/>
        <end position="255"/>
    </location>
</feature>
<dbReference type="InterPro" id="IPR036273">
    <property type="entry name" value="CRAL/TRIO_N_dom_sf"/>
</dbReference>
<evidence type="ECO:0000313" key="2">
    <source>
        <dbReference type="EMBL" id="KAF2879412.1"/>
    </source>
</evidence>
<dbReference type="Pfam" id="PF00650">
    <property type="entry name" value="CRAL_TRIO"/>
    <property type="match status" value="1"/>
</dbReference>
<dbReference type="Gene3D" id="3.40.525.10">
    <property type="entry name" value="CRAL-TRIO lipid binding domain"/>
    <property type="match status" value="1"/>
</dbReference>
<dbReference type="InterPro" id="IPR036865">
    <property type="entry name" value="CRAL-TRIO_dom_sf"/>
</dbReference>
<dbReference type="AlphaFoldDB" id="A0A8K0C7U6"/>
<comment type="caution">
    <text evidence="2">The sequence shown here is derived from an EMBL/GenBank/DDBJ whole genome shotgun (WGS) entry which is preliminary data.</text>
</comment>
<dbReference type="SMART" id="SM00516">
    <property type="entry name" value="SEC14"/>
    <property type="match status" value="1"/>
</dbReference>
<evidence type="ECO:0000313" key="3">
    <source>
        <dbReference type="Proteomes" id="UP000801492"/>
    </source>
</evidence>
<proteinExistence type="predicted"/>
<dbReference type="GO" id="GO:0016020">
    <property type="term" value="C:membrane"/>
    <property type="evidence" value="ECO:0007669"/>
    <property type="project" value="TreeGrafter"/>
</dbReference>
<name>A0A8K0C7U6_IGNLU</name>
<dbReference type="InterPro" id="IPR001251">
    <property type="entry name" value="CRAL-TRIO_dom"/>
</dbReference>
<organism evidence="2 3">
    <name type="scientific">Ignelater luminosus</name>
    <name type="common">Cucubano</name>
    <name type="synonym">Pyrophorus luminosus</name>
    <dbReference type="NCBI Taxonomy" id="2038154"/>
    <lineage>
        <taxon>Eukaryota</taxon>
        <taxon>Metazoa</taxon>
        <taxon>Ecdysozoa</taxon>
        <taxon>Arthropoda</taxon>
        <taxon>Hexapoda</taxon>
        <taxon>Insecta</taxon>
        <taxon>Pterygota</taxon>
        <taxon>Neoptera</taxon>
        <taxon>Endopterygota</taxon>
        <taxon>Coleoptera</taxon>
        <taxon>Polyphaga</taxon>
        <taxon>Elateriformia</taxon>
        <taxon>Elateroidea</taxon>
        <taxon>Elateridae</taxon>
        <taxon>Agrypninae</taxon>
        <taxon>Pyrophorini</taxon>
        <taxon>Ignelater</taxon>
    </lineage>
</organism>
<sequence>MTMSLLQGPTPQQMEAIRAELGEDPDRLQHNIQLLQKWISCQVHLPRDYDNNLLPVFLRGCKHNLERAKKKLEMYFIVRTKVPELFGDREPTKELMERYTKMIKIATLPKLTPDGSRITIFKVMCLNGDEWDTIEMIRYIYMNADIRVAEEVPISGDIFIYDLENLKTVHILKYASPILKKALVAAQEAYPQRLKQLHYVNTPPFTEKILNITKSFMKEKMRDRFIVHNSMDDLLKYFPSDILPVEYAGTSGKFNNLVNDWVDCIVKRRKWFQQQDNIKATGPIPECVSYSHFDDVIGVQGSFRKLEID</sequence>
<keyword evidence="3" id="KW-1185">Reference proteome</keyword>
<evidence type="ECO:0000259" key="1">
    <source>
        <dbReference type="PROSITE" id="PS50191"/>
    </source>
</evidence>
<reference evidence="2" key="1">
    <citation type="submission" date="2019-08" db="EMBL/GenBank/DDBJ databases">
        <title>The genome of the North American firefly Photinus pyralis.</title>
        <authorList>
            <consortium name="Photinus pyralis genome working group"/>
            <person name="Fallon T.R."/>
            <person name="Sander Lower S.E."/>
            <person name="Weng J.-K."/>
        </authorList>
    </citation>
    <scope>NUCLEOTIDE SEQUENCE</scope>
    <source>
        <strain evidence="2">TRF0915ILg1</strain>
        <tissue evidence="2">Whole body</tissue>
    </source>
</reference>
<dbReference type="PANTHER" id="PTHR10174">
    <property type="entry name" value="ALPHA-TOCOPHEROL TRANSFER PROTEIN-RELATED"/>
    <property type="match status" value="1"/>
</dbReference>
<dbReference type="Proteomes" id="UP000801492">
    <property type="component" value="Unassembled WGS sequence"/>
</dbReference>
<dbReference type="PRINTS" id="PR00180">
    <property type="entry name" value="CRETINALDHBP"/>
</dbReference>
<dbReference type="OrthoDB" id="6722538at2759"/>
<dbReference type="PROSITE" id="PS50191">
    <property type="entry name" value="CRAL_TRIO"/>
    <property type="match status" value="1"/>
</dbReference>
<dbReference type="PANTHER" id="PTHR10174:SF224">
    <property type="entry name" value="RETINOL-BINDING PROTEIN PINTA"/>
    <property type="match status" value="1"/>
</dbReference>